<name>A0A6A7B5J9_9PLEO</name>
<feature type="compositionally biased region" description="Basic and acidic residues" evidence="1">
    <location>
        <begin position="559"/>
        <end position="571"/>
    </location>
</feature>
<evidence type="ECO:0000313" key="3">
    <source>
        <dbReference type="Proteomes" id="UP000799423"/>
    </source>
</evidence>
<organism evidence="2 3">
    <name type="scientific">Plenodomus tracheiphilus IPT5</name>
    <dbReference type="NCBI Taxonomy" id="1408161"/>
    <lineage>
        <taxon>Eukaryota</taxon>
        <taxon>Fungi</taxon>
        <taxon>Dikarya</taxon>
        <taxon>Ascomycota</taxon>
        <taxon>Pezizomycotina</taxon>
        <taxon>Dothideomycetes</taxon>
        <taxon>Pleosporomycetidae</taxon>
        <taxon>Pleosporales</taxon>
        <taxon>Pleosporineae</taxon>
        <taxon>Leptosphaeriaceae</taxon>
        <taxon>Plenodomus</taxon>
    </lineage>
</organism>
<dbReference type="Proteomes" id="UP000799423">
    <property type="component" value="Unassembled WGS sequence"/>
</dbReference>
<dbReference type="OrthoDB" id="3751150at2759"/>
<dbReference type="EMBL" id="MU006310">
    <property type="protein sequence ID" value="KAF2849649.1"/>
    <property type="molecule type" value="Genomic_DNA"/>
</dbReference>
<dbReference type="AlphaFoldDB" id="A0A6A7B5J9"/>
<accession>A0A6A7B5J9</accession>
<keyword evidence="3" id="KW-1185">Reference proteome</keyword>
<gene>
    <name evidence="2" type="ORF">T440DRAFT_533130</name>
</gene>
<sequence length="712" mass="79165">MSTYFIYNSPSSAPALGSSSTSPDLLSHFIRPLTPPAKPRTSLWHGLPSPNTPCLGDVFSRSLTISSEKAHSQESCKSPADHSWHHDGDMIEREGIDDESVVASAKEPTSAVSSSRGALQRNEQLAQELEASSSPTTARRSTRLRKQIISYNLSPTPPVDNTKVVKSKAKIASAAASTDSTTSLELTITPAIADPIPFEGLPALRSLDWELQYPPGGSTHPSYPYPTLDPRLIFCQPFVPVIDGLPDFSRVPKLSLPIGWRQVTWCGLLPVVFDPYRQAFKLTPVGPLPLTCEELQQGGLQKYVPGGELHPETALLPEMMRLSDGSVDDVFNWEGVDWTLPWGDHKNTDLVTSWPAEALAFNKRTSLQNTNGRFLTIVSPWREARDCPNMVLDVDDGWRWLSGKEQQPEVDFIPLSAKRPRNGAYRTYRKIKSPIPELMMGANLAEPDDASPVLQNQDTTSLNNIFCPYKSVATPMNVDITLLADTEFTLMELLSYFPQHYNWGHAAERLSRAGIQPSMIRNLVNMTRALEGETALKLGSVSHAVTTAKKRDVIQQEDLSKDNIAEKESTTEQKLPSSDAKDTTTKYTAEGWTYNVWSKTDYPLLALAHGLQELPTGPDAGPLTSLIHWCRKNKRYRVLLSNVPALLKEAGIEPLIEPSDDGCPDKDVAARHNQALRRDYYRVKRSLDAVKREAEDEQDGRRKKRKLNEIIE</sequence>
<evidence type="ECO:0000256" key="1">
    <source>
        <dbReference type="SAM" id="MobiDB-lite"/>
    </source>
</evidence>
<protein>
    <submittedName>
        <fullName evidence="2">Uncharacterized protein</fullName>
    </submittedName>
</protein>
<feature type="region of interest" description="Disordered" evidence="1">
    <location>
        <begin position="691"/>
        <end position="712"/>
    </location>
</feature>
<feature type="region of interest" description="Disordered" evidence="1">
    <location>
        <begin position="559"/>
        <end position="582"/>
    </location>
</feature>
<feature type="compositionally biased region" description="Polar residues" evidence="1">
    <location>
        <begin position="110"/>
        <end position="125"/>
    </location>
</feature>
<reference evidence="2" key="1">
    <citation type="submission" date="2020-01" db="EMBL/GenBank/DDBJ databases">
        <authorList>
            <consortium name="DOE Joint Genome Institute"/>
            <person name="Haridas S."/>
            <person name="Albert R."/>
            <person name="Binder M."/>
            <person name="Bloem J."/>
            <person name="Labutti K."/>
            <person name="Salamov A."/>
            <person name="Andreopoulos B."/>
            <person name="Baker S.E."/>
            <person name="Barry K."/>
            <person name="Bills G."/>
            <person name="Bluhm B.H."/>
            <person name="Cannon C."/>
            <person name="Castanera R."/>
            <person name="Culley D.E."/>
            <person name="Daum C."/>
            <person name="Ezra D."/>
            <person name="Gonzalez J.B."/>
            <person name="Henrissat B."/>
            <person name="Kuo A."/>
            <person name="Liang C."/>
            <person name="Lipzen A."/>
            <person name="Lutzoni F."/>
            <person name="Magnuson J."/>
            <person name="Mondo S."/>
            <person name="Nolan M."/>
            <person name="Ohm R."/>
            <person name="Pangilinan J."/>
            <person name="Park H.-J."/>
            <person name="Ramirez L."/>
            <person name="Alfaro M."/>
            <person name="Sun H."/>
            <person name="Tritt A."/>
            <person name="Yoshinaga Y."/>
            <person name="Zwiers L.-H."/>
            <person name="Turgeon B.G."/>
            <person name="Goodwin S.B."/>
            <person name="Spatafora J.W."/>
            <person name="Crous P.W."/>
            <person name="Grigoriev I.V."/>
        </authorList>
    </citation>
    <scope>NUCLEOTIDE SEQUENCE</scope>
    <source>
        <strain evidence="2">IPT5</strain>
    </source>
</reference>
<evidence type="ECO:0000313" key="2">
    <source>
        <dbReference type="EMBL" id="KAF2849649.1"/>
    </source>
</evidence>
<feature type="region of interest" description="Disordered" evidence="1">
    <location>
        <begin position="101"/>
        <end position="141"/>
    </location>
</feature>
<proteinExistence type="predicted"/>